<comment type="caution">
    <text evidence="3">The sequence shown here is derived from an EMBL/GenBank/DDBJ whole genome shotgun (WGS) entry which is preliminary data.</text>
</comment>
<feature type="compositionally biased region" description="Acidic residues" evidence="1">
    <location>
        <begin position="61"/>
        <end position="81"/>
    </location>
</feature>
<protein>
    <recommendedName>
        <fullName evidence="2">Glutaredoxin domain-containing protein</fullName>
    </recommendedName>
</protein>
<organism evidence="3 4">
    <name type="scientific">Hibiscus sabdariffa</name>
    <name type="common">roselle</name>
    <dbReference type="NCBI Taxonomy" id="183260"/>
    <lineage>
        <taxon>Eukaryota</taxon>
        <taxon>Viridiplantae</taxon>
        <taxon>Streptophyta</taxon>
        <taxon>Embryophyta</taxon>
        <taxon>Tracheophyta</taxon>
        <taxon>Spermatophyta</taxon>
        <taxon>Magnoliopsida</taxon>
        <taxon>eudicotyledons</taxon>
        <taxon>Gunneridae</taxon>
        <taxon>Pentapetalae</taxon>
        <taxon>rosids</taxon>
        <taxon>malvids</taxon>
        <taxon>Malvales</taxon>
        <taxon>Malvaceae</taxon>
        <taxon>Malvoideae</taxon>
        <taxon>Hibiscus</taxon>
    </lineage>
</organism>
<dbReference type="Pfam" id="PF00462">
    <property type="entry name" value="Glutaredoxin"/>
    <property type="match status" value="1"/>
</dbReference>
<feature type="region of interest" description="Disordered" evidence="1">
    <location>
        <begin position="53"/>
        <end position="106"/>
    </location>
</feature>
<gene>
    <name evidence="3" type="ORF">V6N12_045556</name>
</gene>
<reference evidence="3 4" key="1">
    <citation type="journal article" date="2024" name="G3 (Bethesda)">
        <title>Genome assembly of Hibiscus sabdariffa L. provides insights into metabolisms of medicinal natural products.</title>
        <authorList>
            <person name="Kim T."/>
        </authorList>
    </citation>
    <scope>NUCLEOTIDE SEQUENCE [LARGE SCALE GENOMIC DNA]</scope>
    <source>
        <strain evidence="3">TK-2024</strain>
        <tissue evidence="3">Old leaves</tissue>
    </source>
</reference>
<evidence type="ECO:0000259" key="2">
    <source>
        <dbReference type="Pfam" id="PF00462"/>
    </source>
</evidence>
<evidence type="ECO:0000256" key="1">
    <source>
        <dbReference type="SAM" id="MobiDB-lite"/>
    </source>
</evidence>
<dbReference type="PANTHER" id="PTHR45669:SF14">
    <property type="entry name" value="EMB|CAB81925.1-RELATED"/>
    <property type="match status" value="1"/>
</dbReference>
<dbReference type="CDD" id="cd03031">
    <property type="entry name" value="GRX_GRX_like"/>
    <property type="match status" value="1"/>
</dbReference>
<dbReference type="PANTHER" id="PTHR45669">
    <property type="entry name" value="GLUTAREDOXIN DOMAIN-CONTAINING CYSTEINE-RICH PROTEIN CG12206-RELATED"/>
    <property type="match status" value="1"/>
</dbReference>
<evidence type="ECO:0000313" key="3">
    <source>
        <dbReference type="EMBL" id="KAK8593476.1"/>
    </source>
</evidence>
<proteinExistence type="predicted"/>
<accession>A0ABR2G323</accession>
<dbReference type="SUPFAM" id="SSF52833">
    <property type="entry name" value="Thioredoxin-like"/>
    <property type="match status" value="1"/>
</dbReference>
<dbReference type="Pfam" id="PF23733">
    <property type="entry name" value="GRXCR1-2_C"/>
    <property type="match status" value="1"/>
</dbReference>
<dbReference type="InterPro" id="IPR002109">
    <property type="entry name" value="Glutaredoxin"/>
</dbReference>
<dbReference type="EMBL" id="JBBPBM010000003">
    <property type="protein sequence ID" value="KAK8593476.1"/>
    <property type="molecule type" value="Genomic_DNA"/>
</dbReference>
<evidence type="ECO:0000313" key="4">
    <source>
        <dbReference type="Proteomes" id="UP001472677"/>
    </source>
</evidence>
<dbReference type="InterPro" id="IPR036249">
    <property type="entry name" value="Thioredoxin-like_sf"/>
</dbReference>
<dbReference type="Proteomes" id="UP001472677">
    <property type="component" value="Unassembled WGS sequence"/>
</dbReference>
<keyword evidence="4" id="KW-1185">Reference proteome</keyword>
<dbReference type="PROSITE" id="PS51354">
    <property type="entry name" value="GLUTAREDOXIN_2"/>
    <property type="match status" value="1"/>
</dbReference>
<name>A0ABR2G323_9ROSI</name>
<feature type="domain" description="Glutaredoxin" evidence="2">
    <location>
        <begin position="134"/>
        <end position="200"/>
    </location>
</feature>
<dbReference type="Gene3D" id="3.40.30.10">
    <property type="entry name" value="Glutaredoxin"/>
    <property type="match status" value="1"/>
</dbReference>
<sequence length="278" mass="31984">MKGFKGLFLKKIKLIPTLNTLRKGFAFYSNPQQYTFFHQNCYSQPVYKDQDCKFDINIPDPDPDPDPDPVLDSEDQTELDTDVGPQPAPAPKEDHSRLPVSDETVPETAKIRSEEHACLEDFEERCPPGGEDCVVLYTTSLRGIRKTFQDCRSIRYLLNSFKILIHERDVSMDMEFREQLWRLFNERVVPPKLFIKGRYIGGADEVIGLHEEGKLKKLLKGIPSIHIPCRDCANMRFLVCPNCNGSRKIFAETIDHYERRLRCPNCNENGLVKCPICS</sequence>